<proteinExistence type="predicted"/>
<dbReference type="Proteomes" id="UP000320735">
    <property type="component" value="Unassembled WGS sequence"/>
</dbReference>
<evidence type="ECO:0000256" key="1">
    <source>
        <dbReference type="SAM" id="SignalP"/>
    </source>
</evidence>
<feature type="chain" id="PRO_5022921560" description="PEP-CTERM protein-sorting domain-containing protein" evidence="1">
    <location>
        <begin position="24"/>
        <end position="212"/>
    </location>
</feature>
<evidence type="ECO:0000313" key="3">
    <source>
        <dbReference type="Proteomes" id="UP000320735"/>
    </source>
</evidence>
<dbReference type="AlphaFoldDB" id="A0A5C6B410"/>
<name>A0A5C6B410_9PLAN</name>
<feature type="signal peptide" evidence="1">
    <location>
        <begin position="1"/>
        <end position="23"/>
    </location>
</feature>
<evidence type="ECO:0008006" key="4">
    <source>
        <dbReference type="Google" id="ProtNLM"/>
    </source>
</evidence>
<comment type="caution">
    <text evidence="2">The sequence shown here is derived from an EMBL/GenBank/DDBJ whole genome shotgun (WGS) entry which is preliminary data.</text>
</comment>
<dbReference type="NCBIfam" id="TIGR02595">
    <property type="entry name" value="PEP_CTERM"/>
    <property type="match status" value="1"/>
</dbReference>
<keyword evidence="3" id="KW-1185">Reference proteome</keyword>
<evidence type="ECO:0000313" key="2">
    <source>
        <dbReference type="EMBL" id="TWU06893.1"/>
    </source>
</evidence>
<sequence precursor="true">MKRMIQLTVACVAVLAVVPTATFGEVIEVGDLNIIDDLGNPSDGLRYLDMTFSAGLSQAAALANAQSTYSNARLATPDEFDNLFEASGIQLNGPIPASAGFTTGTSVSLSTGANYDGGALAAALGLTVGNNLIVYTDPDGSDDTSSTRDLLQFGPTFVFVAQFSGVPSSNGGWLLVSDAAVVPEPSTYAGLLGITCVSLLAYDWRRKRQQAA</sequence>
<organism evidence="2 3">
    <name type="scientific">Symmachiella macrocystis</name>
    <dbReference type="NCBI Taxonomy" id="2527985"/>
    <lineage>
        <taxon>Bacteria</taxon>
        <taxon>Pseudomonadati</taxon>
        <taxon>Planctomycetota</taxon>
        <taxon>Planctomycetia</taxon>
        <taxon>Planctomycetales</taxon>
        <taxon>Planctomycetaceae</taxon>
        <taxon>Symmachiella</taxon>
    </lineage>
</organism>
<dbReference type="RefSeq" id="WP_197532816.1">
    <property type="nucleotide sequence ID" value="NZ_SJPP01000003.1"/>
</dbReference>
<dbReference type="InterPro" id="IPR013424">
    <property type="entry name" value="Ice-binding_C"/>
</dbReference>
<dbReference type="EMBL" id="SJPP01000003">
    <property type="protein sequence ID" value="TWU06893.1"/>
    <property type="molecule type" value="Genomic_DNA"/>
</dbReference>
<accession>A0A5C6B410</accession>
<gene>
    <name evidence="2" type="ORF">CA54_52960</name>
</gene>
<protein>
    <recommendedName>
        <fullName evidence="4">PEP-CTERM protein-sorting domain-containing protein</fullName>
    </recommendedName>
</protein>
<reference evidence="2 3" key="1">
    <citation type="submission" date="2019-02" db="EMBL/GenBank/DDBJ databases">
        <title>Deep-cultivation of Planctomycetes and their phenomic and genomic characterization uncovers novel biology.</title>
        <authorList>
            <person name="Wiegand S."/>
            <person name="Jogler M."/>
            <person name="Boedeker C."/>
            <person name="Pinto D."/>
            <person name="Vollmers J."/>
            <person name="Rivas-Marin E."/>
            <person name="Kohn T."/>
            <person name="Peeters S.H."/>
            <person name="Heuer A."/>
            <person name="Rast P."/>
            <person name="Oberbeckmann S."/>
            <person name="Bunk B."/>
            <person name="Jeske O."/>
            <person name="Meyerdierks A."/>
            <person name="Storesund J.E."/>
            <person name="Kallscheuer N."/>
            <person name="Luecker S."/>
            <person name="Lage O.M."/>
            <person name="Pohl T."/>
            <person name="Merkel B.J."/>
            <person name="Hornburger P."/>
            <person name="Mueller R.-W."/>
            <person name="Bruemmer F."/>
            <person name="Labrenz M."/>
            <person name="Spormann A.M."/>
            <person name="Op Den Camp H."/>
            <person name="Overmann J."/>
            <person name="Amann R."/>
            <person name="Jetten M.S.M."/>
            <person name="Mascher T."/>
            <person name="Medema M.H."/>
            <person name="Devos D.P."/>
            <person name="Kaster A.-K."/>
            <person name="Ovreas L."/>
            <person name="Rohde M."/>
            <person name="Galperin M.Y."/>
            <person name="Jogler C."/>
        </authorList>
    </citation>
    <scope>NUCLEOTIDE SEQUENCE [LARGE SCALE GENOMIC DNA]</scope>
    <source>
        <strain evidence="2 3">CA54</strain>
    </source>
</reference>
<keyword evidence="1" id="KW-0732">Signal</keyword>